<evidence type="ECO:0000259" key="2">
    <source>
        <dbReference type="PROSITE" id="PS51352"/>
    </source>
</evidence>
<dbReference type="Pfam" id="PF00578">
    <property type="entry name" value="AhpC-TSA"/>
    <property type="match status" value="1"/>
</dbReference>
<dbReference type="GO" id="GO:0016209">
    <property type="term" value="F:antioxidant activity"/>
    <property type="evidence" value="ECO:0007669"/>
    <property type="project" value="InterPro"/>
</dbReference>
<keyword evidence="4" id="KW-1185">Reference proteome</keyword>
<dbReference type="SUPFAM" id="SSF52833">
    <property type="entry name" value="Thioredoxin-like"/>
    <property type="match status" value="1"/>
</dbReference>
<keyword evidence="1" id="KW-0732">Signal</keyword>
<feature type="domain" description="Thioredoxin" evidence="2">
    <location>
        <begin position="20"/>
        <end position="158"/>
    </location>
</feature>
<dbReference type="PANTHER" id="PTHR42852">
    <property type="entry name" value="THIOL:DISULFIDE INTERCHANGE PROTEIN DSBE"/>
    <property type="match status" value="1"/>
</dbReference>
<proteinExistence type="predicted"/>
<dbReference type="CDD" id="cd02966">
    <property type="entry name" value="TlpA_like_family"/>
    <property type="match status" value="1"/>
</dbReference>
<sequence length="167" mass="19003">MKILLTLWFCLFVSLPAAAAYKDDIAADFSIKEINGKTFQLADFKGKQAVYLVFWATWCPNCKREIPKLKEIYANYGKDIKVLAINTSVNDSLKKVKHYIDKHQLTYPVAYDTGREVTKLYNVMGTPTQLVIDINGVIQYRSAEVPDDLAEHLERLLTVKSDTTHAE</sequence>
<feature type="chain" id="PRO_5042004906" evidence="1">
    <location>
        <begin position="20"/>
        <end position="167"/>
    </location>
</feature>
<dbReference type="Proteomes" id="UP000032352">
    <property type="component" value="Chromosome pTvir"/>
</dbReference>
<accession>A0AAE9ZA79</accession>
<dbReference type="PANTHER" id="PTHR42852:SF13">
    <property type="entry name" value="PROTEIN DIPZ"/>
    <property type="match status" value="1"/>
</dbReference>
<dbReference type="RefSeq" id="WP_053047170.1">
    <property type="nucleotide sequence ID" value="NZ_CP059734.1"/>
</dbReference>
<dbReference type="GO" id="GO:0016491">
    <property type="term" value="F:oxidoreductase activity"/>
    <property type="evidence" value="ECO:0007669"/>
    <property type="project" value="InterPro"/>
</dbReference>
<gene>
    <name evidence="3" type="ORF">SG34_030215</name>
</gene>
<dbReference type="EMBL" id="CP059734">
    <property type="protein sequence ID" value="WDE09052.1"/>
    <property type="molecule type" value="Genomic_DNA"/>
</dbReference>
<dbReference type="InterPro" id="IPR000866">
    <property type="entry name" value="AhpC/TSA"/>
</dbReference>
<evidence type="ECO:0000313" key="4">
    <source>
        <dbReference type="Proteomes" id="UP000032352"/>
    </source>
</evidence>
<dbReference type="Gene3D" id="3.40.30.10">
    <property type="entry name" value="Glutaredoxin"/>
    <property type="match status" value="1"/>
</dbReference>
<evidence type="ECO:0000256" key="1">
    <source>
        <dbReference type="SAM" id="SignalP"/>
    </source>
</evidence>
<dbReference type="PROSITE" id="PS51352">
    <property type="entry name" value="THIOREDOXIN_2"/>
    <property type="match status" value="1"/>
</dbReference>
<dbReference type="InterPro" id="IPR036249">
    <property type="entry name" value="Thioredoxin-like_sf"/>
</dbReference>
<dbReference type="InterPro" id="IPR050553">
    <property type="entry name" value="Thioredoxin_ResA/DsbE_sf"/>
</dbReference>
<dbReference type="AlphaFoldDB" id="A0AAE9ZA79"/>
<evidence type="ECO:0000313" key="3">
    <source>
        <dbReference type="EMBL" id="WDE09052.1"/>
    </source>
</evidence>
<protein>
    <submittedName>
        <fullName evidence="3">TlpA family protein disulfide reductase</fullName>
    </submittedName>
</protein>
<name>A0AAE9ZA79_9GAMM</name>
<dbReference type="KEGG" id="tvd:SG34_030215"/>
<reference evidence="3 4" key="1">
    <citation type="journal article" date="2015" name="Genome Announc.">
        <title>Draft Genome Sequences of Marine Isolates of Thalassomonas viridans and Thalassomonas actiniarum.</title>
        <authorList>
            <person name="Olonade I."/>
            <person name="van Zyl L.J."/>
            <person name="Trindade M."/>
        </authorList>
    </citation>
    <scope>NUCLEOTIDE SEQUENCE [LARGE SCALE GENOMIC DNA]</scope>
    <source>
        <strain evidence="3 4">XOM25</strain>
    </source>
</reference>
<reference evidence="3 4" key="2">
    <citation type="journal article" date="2022" name="Mar. Drugs">
        <title>Bioassay-Guided Fractionation Leads to the Detection of Cholic Acid Generated by the Rare Thalassomonas sp.</title>
        <authorList>
            <person name="Pheiffer F."/>
            <person name="Schneider Y.K."/>
            <person name="Hansen E.H."/>
            <person name="Andersen J.H."/>
            <person name="Isaksson J."/>
            <person name="Busche T."/>
            <person name="R C."/>
            <person name="Kalinowski J."/>
            <person name="Zyl L.V."/>
            <person name="Trindade M."/>
        </authorList>
    </citation>
    <scope>NUCLEOTIDE SEQUENCE [LARGE SCALE GENOMIC DNA]</scope>
    <source>
        <strain evidence="3 4">XOM25</strain>
    </source>
</reference>
<feature type="signal peptide" evidence="1">
    <location>
        <begin position="1"/>
        <end position="19"/>
    </location>
</feature>
<organism evidence="3 4">
    <name type="scientific">Thalassomonas viridans</name>
    <dbReference type="NCBI Taxonomy" id="137584"/>
    <lineage>
        <taxon>Bacteria</taxon>
        <taxon>Pseudomonadati</taxon>
        <taxon>Pseudomonadota</taxon>
        <taxon>Gammaproteobacteria</taxon>
        <taxon>Alteromonadales</taxon>
        <taxon>Colwelliaceae</taxon>
        <taxon>Thalassomonas</taxon>
    </lineage>
</organism>
<dbReference type="InterPro" id="IPR013766">
    <property type="entry name" value="Thioredoxin_domain"/>
</dbReference>